<dbReference type="NCBIfam" id="NF033788">
    <property type="entry name" value="HTH_metalloreg"/>
    <property type="match status" value="1"/>
</dbReference>
<evidence type="ECO:0000259" key="4">
    <source>
        <dbReference type="PROSITE" id="PS50987"/>
    </source>
</evidence>
<dbReference type="InterPro" id="IPR011991">
    <property type="entry name" value="ArsR-like_HTH"/>
</dbReference>
<dbReference type="PANTHER" id="PTHR33154">
    <property type="entry name" value="TRANSCRIPTIONAL REGULATOR, ARSR FAMILY"/>
    <property type="match status" value="1"/>
</dbReference>
<dbReference type="GO" id="GO:0003700">
    <property type="term" value="F:DNA-binding transcription factor activity"/>
    <property type="evidence" value="ECO:0007669"/>
    <property type="project" value="InterPro"/>
</dbReference>
<dbReference type="Proteomes" id="UP000001919">
    <property type="component" value="Chromosome"/>
</dbReference>
<name>C7MHA3_BRAFD</name>
<dbReference type="OrthoDB" id="9810923at2"/>
<keyword evidence="2" id="KW-0238">DNA-binding</keyword>
<evidence type="ECO:0000313" key="5">
    <source>
        <dbReference type="EMBL" id="ACU84312.1"/>
    </source>
</evidence>
<dbReference type="InterPro" id="IPR036390">
    <property type="entry name" value="WH_DNA-bd_sf"/>
</dbReference>
<dbReference type="PANTHER" id="PTHR33154:SF33">
    <property type="entry name" value="TRANSCRIPTIONAL REPRESSOR SDPR"/>
    <property type="match status" value="1"/>
</dbReference>
<dbReference type="eggNOG" id="COG0640">
    <property type="taxonomic scope" value="Bacteria"/>
</dbReference>
<dbReference type="SUPFAM" id="SSF46785">
    <property type="entry name" value="Winged helix' DNA-binding domain"/>
    <property type="match status" value="1"/>
</dbReference>
<evidence type="ECO:0000313" key="6">
    <source>
        <dbReference type="Proteomes" id="UP000001919"/>
    </source>
</evidence>
<dbReference type="SMART" id="SM00418">
    <property type="entry name" value="HTH_ARSR"/>
    <property type="match status" value="1"/>
</dbReference>
<evidence type="ECO:0000256" key="1">
    <source>
        <dbReference type="ARBA" id="ARBA00023015"/>
    </source>
</evidence>
<dbReference type="PATRIC" id="fig|446465.5.peg.436"/>
<reference evidence="5 6" key="1">
    <citation type="journal article" date="2009" name="Stand. Genomic Sci.">
        <title>Complete genome sequence of Brachybacterium faecium type strain (Schefferle 6-10).</title>
        <authorList>
            <person name="Lapidus A."/>
            <person name="Pukall R."/>
            <person name="Labuttii K."/>
            <person name="Copeland A."/>
            <person name="Del Rio T.G."/>
            <person name="Nolan M."/>
            <person name="Chen F."/>
            <person name="Lucas S."/>
            <person name="Tice H."/>
            <person name="Cheng J.F."/>
            <person name="Bruce D."/>
            <person name="Goodwin L."/>
            <person name="Pitluck S."/>
            <person name="Rohde M."/>
            <person name="Goker M."/>
            <person name="Pati A."/>
            <person name="Ivanova N."/>
            <person name="Mavrommatis K."/>
            <person name="Chen A."/>
            <person name="Palaniappan K."/>
            <person name="D'haeseleer P."/>
            <person name="Chain P."/>
            <person name="Bristow J."/>
            <person name="Eisen J.A."/>
            <person name="Markowitz V."/>
            <person name="Hugenholtz P."/>
            <person name="Kyrpides N.C."/>
            <person name="Klenk H.P."/>
        </authorList>
    </citation>
    <scope>NUCLEOTIDE SEQUENCE [LARGE SCALE GENOMIC DNA]</scope>
    <source>
        <strain evidence="6">ATCC 43885 / DSM 4810 / JCM 11609 / LMG 19847 / NBRC 14762 / NCIMB 9860 / 6-10</strain>
    </source>
</reference>
<dbReference type="HOGENOM" id="CLU_097806_7_3_11"/>
<dbReference type="AlphaFoldDB" id="C7MHA3"/>
<dbReference type="STRING" id="446465.Bfae_04390"/>
<feature type="domain" description="HTH arsR-type" evidence="4">
    <location>
        <begin position="30"/>
        <end position="125"/>
    </location>
</feature>
<sequence length="132" mass="14654">MSPAHPTHVRAADDDPDDDQLVAELTGLLAEVDGFAELAERMALLSDERRLRILFCLHAHPGVRSSDVARVIDAHESTTSHALALLRDAGWVRARRVGREVRYELADAFVHDLLHDLGSDHLPGVHHSHDRP</sequence>
<protein>
    <submittedName>
        <fullName evidence="5">Predicted transcriptional regulator</fullName>
    </submittedName>
</protein>
<dbReference type="InterPro" id="IPR036388">
    <property type="entry name" value="WH-like_DNA-bd_sf"/>
</dbReference>
<dbReference type="PROSITE" id="PS50987">
    <property type="entry name" value="HTH_ARSR_2"/>
    <property type="match status" value="1"/>
</dbReference>
<dbReference type="CDD" id="cd00090">
    <property type="entry name" value="HTH_ARSR"/>
    <property type="match status" value="1"/>
</dbReference>
<dbReference type="Pfam" id="PF01047">
    <property type="entry name" value="MarR"/>
    <property type="match status" value="1"/>
</dbReference>
<dbReference type="KEGG" id="bfa:Bfae_04390"/>
<dbReference type="InterPro" id="IPR000835">
    <property type="entry name" value="HTH_MarR-typ"/>
</dbReference>
<keyword evidence="3" id="KW-0804">Transcription</keyword>
<keyword evidence="6" id="KW-1185">Reference proteome</keyword>
<dbReference type="PRINTS" id="PR00778">
    <property type="entry name" value="HTHARSR"/>
</dbReference>
<keyword evidence="1" id="KW-0805">Transcription regulation</keyword>
<gene>
    <name evidence="5" type="ordered locus">Bfae_04390</name>
</gene>
<dbReference type="Gene3D" id="1.10.10.10">
    <property type="entry name" value="Winged helix-like DNA-binding domain superfamily/Winged helix DNA-binding domain"/>
    <property type="match status" value="1"/>
</dbReference>
<dbReference type="GO" id="GO:0003677">
    <property type="term" value="F:DNA binding"/>
    <property type="evidence" value="ECO:0007669"/>
    <property type="project" value="UniProtKB-KW"/>
</dbReference>
<dbReference type="InterPro" id="IPR001845">
    <property type="entry name" value="HTH_ArsR_DNA-bd_dom"/>
</dbReference>
<dbReference type="InterPro" id="IPR051081">
    <property type="entry name" value="HTH_MetalResp_TranReg"/>
</dbReference>
<accession>C7MHA3</accession>
<organism evidence="5 6">
    <name type="scientific">Brachybacterium faecium (strain ATCC 43885 / DSM 4810 / JCM 11609 / LMG 19847 / NBRC 14762 / NCIMB 9860 / 6-10)</name>
    <dbReference type="NCBI Taxonomy" id="446465"/>
    <lineage>
        <taxon>Bacteria</taxon>
        <taxon>Bacillati</taxon>
        <taxon>Actinomycetota</taxon>
        <taxon>Actinomycetes</taxon>
        <taxon>Micrococcales</taxon>
        <taxon>Dermabacteraceae</taxon>
        <taxon>Brachybacterium</taxon>
    </lineage>
</organism>
<evidence type="ECO:0000256" key="3">
    <source>
        <dbReference type="ARBA" id="ARBA00023163"/>
    </source>
</evidence>
<proteinExistence type="predicted"/>
<evidence type="ECO:0000256" key="2">
    <source>
        <dbReference type="ARBA" id="ARBA00023125"/>
    </source>
</evidence>
<dbReference type="EMBL" id="CP001643">
    <property type="protein sequence ID" value="ACU84312.1"/>
    <property type="molecule type" value="Genomic_DNA"/>
</dbReference>